<sequence length="34" mass="3634">MKVITCHINRRVNNIGNAAGELLALSHQTVGVFG</sequence>
<dbReference type="AlphaFoldDB" id="A0A3B0W590"/>
<dbReference type="EMBL" id="UOFA01000354">
    <property type="protein sequence ID" value="VAW47600.1"/>
    <property type="molecule type" value="Genomic_DNA"/>
</dbReference>
<proteinExistence type="predicted"/>
<name>A0A3B0W590_9ZZZZ</name>
<evidence type="ECO:0000313" key="1">
    <source>
        <dbReference type="EMBL" id="VAW47600.1"/>
    </source>
</evidence>
<accession>A0A3B0W590</accession>
<reference evidence="1" key="1">
    <citation type="submission" date="2018-06" db="EMBL/GenBank/DDBJ databases">
        <authorList>
            <person name="Zhirakovskaya E."/>
        </authorList>
    </citation>
    <scope>NUCLEOTIDE SEQUENCE</scope>
</reference>
<protein>
    <submittedName>
        <fullName evidence="1">Uncharacterized protein</fullName>
    </submittedName>
</protein>
<organism evidence="1">
    <name type="scientific">hydrothermal vent metagenome</name>
    <dbReference type="NCBI Taxonomy" id="652676"/>
    <lineage>
        <taxon>unclassified sequences</taxon>
        <taxon>metagenomes</taxon>
        <taxon>ecological metagenomes</taxon>
    </lineage>
</organism>
<gene>
    <name evidence="1" type="ORF">MNBD_GAMMA02-1202</name>
</gene>